<sequence length="55" mass="6436">MTEEEAKERMLEYNGKCDYCEFKNQKCKDNACPTDEDIITKIIEVESEKSVFPVL</sequence>
<reference evidence="1" key="1">
    <citation type="journal article" date="2021" name="Proc. Natl. Acad. Sci. U.S.A.">
        <title>A Catalog of Tens of Thousands of Viruses from Human Metagenomes Reveals Hidden Associations with Chronic Diseases.</title>
        <authorList>
            <person name="Tisza M.J."/>
            <person name="Buck C.B."/>
        </authorList>
    </citation>
    <scope>NUCLEOTIDE SEQUENCE</scope>
    <source>
        <strain evidence="1">Ctzm5103</strain>
    </source>
</reference>
<name>A0A8S5TT98_9CAUD</name>
<dbReference type="EMBL" id="BK015926">
    <property type="protein sequence ID" value="DAF85429.1"/>
    <property type="molecule type" value="Genomic_DNA"/>
</dbReference>
<accession>A0A8S5TT98</accession>
<organism evidence="1">
    <name type="scientific">Siphoviridae sp. ctzm5103</name>
    <dbReference type="NCBI Taxonomy" id="2825750"/>
    <lineage>
        <taxon>Viruses</taxon>
        <taxon>Duplodnaviria</taxon>
        <taxon>Heunggongvirae</taxon>
        <taxon>Uroviricota</taxon>
        <taxon>Caudoviricetes</taxon>
    </lineage>
</organism>
<proteinExistence type="predicted"/>
<protein>
    <submittedName>
        <fullName evidence="1">Uncharacterized protein</fullName>
    </submittedName>
</protein>
<evidence type="ECO:0000313" key="1">
    <source>
        <dbReference type="EMBL" id="DAF85429.1"/>
    </source>
</evidence>